<dbReference type="PANTHER" id="PTHR30204">
    <property type="entry name" value="REDOX-CYCLING DRUG-SENSING TRANSCRIPTIONAL ACTIVATOR SOXR"/>
    <property type="match status" value="1"/>
</dbReference>
<dbReference type="SMART" id="SM00422">
    <property type="entry name" value="HTH_MERR"/>
    <property type="match status" value="1"/>
</dbReference>
<reference evidence="5 6" key="1">
    <citation type="submission" date="2019-03" db="EMBL/GenBank/DDBJ databases">
        <title>Genomic Encyclopedia of Type Strains, Phase IV (KMG-IV): sequencing the most valuable type-strain genomes for metagenomic binning, comparative biology and taxonomic classification.</title>
        <authorList>
            <person name="Goeker M."/>
        </authorList>
    </citation>
    <scope>NUCLEOTIDE SEQUENCE [LARGE SCALE GENOMIC DNA]</scope>
    <source>
        <strain evidence="5 6">DSM 16326</strain>
    </source>
</reference>
<evidence type="ECO:0000313" key="6">
    <source>
        <dbReference type="Proteomes" id="UP000294914"/>
    </source>
</evidence>
<dbReference type="Proteomes" id="UP000294914">
    <property type="component" value="Unassembled WGS sequence"/>
</dbReference>
<gene>
    <name evidence="5" type="ORF">EDC23_0807</name>
</gene>
<evidence type="ECO:0000256" key="2">
    <source>
        <dbReference type="ARBA" id="ARBA00023125"/>
    </source>
</evidence>
<dbReference type="PROSITE" id="PS50937">
    <property type="entry name" value="HTH_MERR_2"/>
    <property type="match status" value="1"/>
</dbReference>
<keyword evidence="3" id="KW-0804">Transcription</keyword>
<dbReference type="EMBL" id="SOQX01000002">
    <property type="protein sequence ID" value="TDY02437.1"/>
    <property type="molecule type" value="Genomic_DNA"/>
</dbReference>
<dbReference type="Pfam" id="PF13411">
    <property type="entry name" value="MerR_1"/>
    <property type="match status" value="1"/>
</dbReference>
<dbReference type="GO" id="GO:0003700">
    <property type="term" value="F:DNA-binding transcription factor activity"/>
    <property type="evidence" value="ECO:0007669"/>
    <property type="project" value="InterPro"/>
</dbReference>
<name>A0A4R8IX54_9GAMM</name>
<evidence type="ECO:0000259" key="4">
    <source>
        <dbReference type="PROSITE" id="PS50937"/>
    </source>
</evidence>
<evidence type="ECO:0000256" key="3">
    <source>
        <dbReference type="ARBA" id="ARBA00023163"/>
    </source>
</evidence>
<dbReference type="Gene3D" id="1.10.1660.10">
    <property type="match status" value="1"/>
</dbReference>
<comment type="caution">
    <text evidence="5">The sequence shown here is derived from an EMBL/GenBank/DDBJ whole genome shotgun (WGS) entry which is preliminary data.</text>
</comment>
<dbReference type="InterPro" id="IPR000551">
    <property type="entry name" value="MerR-type_HTH_dom"/>
</dbReference>
<keyword evidence="2 5" id="KW-0238">DNA-binding</keyword>
<evidence type="ECO:0000313" key="5">
    <source>
        <dbReference type="EMBL" id="TDY02437.1"/>
    </source>
</evidence>
<sequence>MTVKAAAGEAGLEPEVVRYYTRIGLIQPRRNRHNGYKVYSSEDIARLIFIRKAKSLGYTLKEISAILAHARQSRTPCPTVRSIIQSRLHRNRARLEELMNWQACMESVIQRWDELENGVPSENSVHQLVEAFSGGAGYGR</sequence>
<dbReference type="SUPFAM" id="SSF46955">
    <property type="entry name" value="Putative DNA-binding domain"/>
    <property type="match status" value="1"/>
</dbReference>
<proteinExistence type="predicted"/>
<dbReference type="PANTHER" id="PTHR30204:SF94">
    <property type="entry name" value="HEAVY METAL-DEPENDENT TRANSCRIPTIONAL REGULATOR HI_0293-RELATED"/>
    <property type="match status" value="1"/>
</dbReference>
<accession>A0A4R8IX54</accession>
<keyword evidence="6" id="KW-1185">Reference proteome</keyword>
<protein>
    <submittedName>
        <fullName evidence="5">DNA-binding transcriptional MerR regulator</fullName>
    </submittedName>
</protein>
<dbReference type="AlphaFoldDB" id="A0A4R8IX54"/>
<evidence type="ECO:0000256" key="1">
    <source>
        <dbReference type="ARBA" id="ARBA00023015"/>
    </source>
</evidence>
<dbReference type="InterPro" id="IPR009061">
    <property type="entry name" value="DNA-bd_dom_put_sf"/>
</dbReference>
<feature type="domain" description="HTH merR-type" evidence="4">
    <location>
        <begin position="1"/>
        <end position="69"/>
    </location>
</feature>
<organism evidence="5 6">
    <name type="scientific">Thiohalophilus thiocyanatoxydans</name>
    <dbReference type="NCBI Taxonomy" id="381308"/>
    <lineage>
        <taxon>Bacteria</taxon>
        <taxon>Pseudomonadati</taxon>
        <taxon>Pseudomonadota</taxon>
        <taxon>Gammaproteobacteria</taxon>
        <taxon>Thiohalomonadales</taxon>
        <taxon>Thiohalophilaceae</taxon>
        <taxon>Thiohalophilus</taxon>
    </lineage>
</organism>
<dbReference type="GO" id="GO:0003677">
    <property type="term" value="F:DNA binding"/>
    <property type="evidence" value="ECO:0007669"/>
    <property type="project" value="UniProtKB-KW"/>
</dbReference>
<dbReference type="InterPro" id="IPR047057">
    <property type="entry name" value="MerR_fam"/>
</dbReference>
<keyword evidence="1" id="KW-0805">Transcription regulation</keyword>
<dbReference type="PRINTS" id="PR00040">
    <property type="entry name" value="HTHMERR"/>
</dbReference>